<dbReference type="GO" id="GO:0016705">
    <property type="term" value="F:oxidoreductase activity, acting on paired donors, with incorporation or reduction of molecular oxygen"/>
    <property type="evidence" value="ECO:0007669"/>
    <property type="project" value="InterPro"/>
</dbReference>
<evidence type="ECO:0000256" key="3">
    <source>
        <dbReference type="ARBA" id="ARBA00005349"/>
    </source>
</evidence>
<name>A0A3N0V9V0_9GAMM</name>
<comment type="cofactor">
    <cofactor evidence="1">
        <name>FAD</name>
        <dbReference type="ChEBI" id="CHEBI:57692"/>
    </cofactor>
</comment>
<evidence type="ECO:0000256" key="2">
    <source>
        <dbReference type="ARBA" id="ARBA00004749"/>
    </source>
</evidence>
<dbReference type="PANTHER" id="PTHR43876">
    <property type="entry name" value="UBIQUINONE BIOSYNTHESIS MONOOXYGENASE COQ6, MITOCHONDRIAL"/>
    <property type="match status" value="1"/>
</dbReference>
<dbReference type="GO" id="GO:0110142">
    <property type="term" value="C:ubiquinone biosynthesis complex"/>
    <property type="evidence" value="ECO:0007669"/>
    <property type="project" value="UniProtKB-ARBA"/>
</dbReference>
<evidence type="ECO:0000256" key="1">
    <source>
        <dbReference type="ARBA" id="ARBA00001974"/>
    </source>
</evidence>
<organism evidence="10 11">
    <name type="scientific">Stagnimonas aquatica</name>
    <dbReference type="NCBI Taxonomy" id="2689987"/>
    <lineage>
        <taxon>Bacteria</taxon>
        <taxon>Pseudomonadati</taxon>
        <taxon>Pseudomonadota</taxon>
        <taxon>Gammaproteobacteria</taxon>
        <taxon>Nevskiales</taxon>
        <taxon>Nevskiaceae</taxon>
        <taxon>Stagnimonas</taxon>
    </lineage>
</organism>
<dbReference type="PROSITE" id="PS01304">
    <property type="entry name" value="UBIH"/>
    <property type="match status" value="1"/>
</dbReference>
<keyword evidence="4" id="KW-0285">Flavoprotein</keyword>
<evidence type="ECO:0000313" key="10">
    <source>
        <dbReference type="EMBL" id="ROH89108.1"/>
    </source>
</evidence>
<dbReference type="GO" id="GO:0071949">
    <property type="term" value="F:FAD binding"/>
    <property type="evidence" value="ECO:0007669"/>
    <property type="project" value="InterPro"/>
</dbReference>
<dbReference type="SUPFAM" id="SSF51905">
    <property type="entry name" value="FAD/NAD(P)-binding domain"/>
    <property type="match status" value="1"/>
</dbReference>
<dbReference type="RefSeq" id="WP_123212130.1">
    <property type="nucleotide sequence ID" value="NZ_RJVO01000005.1"/>
</dbReference>
<evidence type="ECO:0000313" key="11">
    <source>
        <dbReference type="Proteomes" id="UP000282106"/>
    </source>
</evidence>
<dbReference type="InterPro" id="IPR002938">
    <property type="entry name" value="FAD-bd"/>
</dbReference>
<dbReference type="GO" id="GO:0004497">
    <property type="term" value="F:monooxygenase activity"/>
    <property type="evidence" value="ECO:0007669"/>
    <property type="project" value="UniProtKB-KW"/>
</dbReference>
<dbReference type="InParanoid" id="A0A3N0V9V0"/>
<gene>
    <name evidence="10" type="ORF">ED208_11910</name>
</gene>
<evidence type="ECO:0000256" key="8">
    <source>
        <dbReference type="ARBA" id="ARBA00065734"/>
    </source>
</evidence>
<dbReference type="UniPathway" id="UPA00232"/>
<comment type="caution">
    <text evidence="10">The sequence shown here is derived from an EMBL/GenBank/DDBJ whole genome shotgun (WGS) entry which is preliminary data.</text>
</comment>
<dbReference type="PRINTS" id="PR00420">
    <property type="entry name" value="RNGMNOXGNASE"/>
</dbReference>
<evidence type="ECO:0000259" key="9">
    <source>
        <dbReference type="Pfam" id="PF01494"/>
    </source>
</evidence>
<sequence>MSGYDADILIAGGGPIGLAAAIALQRAGFTVRLIERSPQAPSFDSNQTDARVYALAPASLDFLDRLDAGEPLRALRHCPYRAMRVWDQHPERPLRFDAAEAGAEHLGAIVEHAALAAALWQALPPGITELGAEIVAAKTEEGQAELGLADGRVLRGRLLLAADGPDSPLRARLEIPTVGWSYQQQALVCHLRTALPHAGTAWQRFLPGGPLALLPLADGRVSLVWSCDKALATELLALSDADFALRLSVASQGVLGALSEPTPRRVFPLRLLHAQDYHAPGLVLVGDAAHVVHPLAGQGLNLGLADVATLTASLAAARDAGRGWWRPRTLAAYARQRKAENLEMLALTDGLKRLFGNEQASLRALRNLGLGLVNRLPLAKPALLARALGR</sequence>
<accession>A0A3N0V9V0</accession>
<dbReference type="Pfam" id="PF01494">
    <property type="entry name" value="FAD_binding_3"/>
    <property type="match status" value="1"/>
</dbReference>
<keyword evidence="7" id="KW-0503">Monooxygenase</keyword>
<evidence type="ECO:0000256" key="7">
    <source>
        <dbReference type="ARBA" id="ARBA00023033"/>
    </source>
</evidence>
<protein>
    <recommendedName>
        <fullName evidence="9">FAD-binding domain-containing protein</fullName>
    </recommendedName>
</protein>
<dbReference type="FunFam" id="3.50.50.60:FF:000021">
    <property type="entry name" value="Ubiquinone biosynthesis monooxygenase COQ6"/>
    <property type="match status" value="1"/>
</dbReference>
<keyword evidence="11" id="KW-1185">Reference proteome</keyword>
<dbReference type="InterPro" id="IPR018168">
    <property type="entry name" value="Ubi_Hdrlase_CS"/>
</dbReference>
<dbReference type="FunCoup" id="A0A3N0V9V0">
    <property type="interactions" value="385"/>
</dbReference>
<evidence type="ECO:0000256" key="6">
    <source>
        <dbReference type="ARBA" id="ARBA00023002"/>
    </source>
</evidence>
<dbReference type="InterPro" id="IPR051205">
    <property type="entry name" value="UbiH/COQ6_monooxygenase"/>
</dbReference>
<dbReference type="InterPro" id="IPR036188">
    <property type="entry name" value="FAD/NAD-bd_sf"/>
</dbReference>
<comment type="subunit">
    <text evidence="8">Component of the Ubi complex metabolon, which regroups five ubiquinone biosynthesis proteins (UbiE, UbiF, UbiG, UbiH and UbiI) and two accessory factors (UbiK and the lipid-binding protein UbiJ).</text>
</comment>
<evidence type="ECO:0000256" key="4">
    <source>
        <dbReference type="ARBA" id="ARBA00022630"/>
    </source>
</evidence>
<dbReference type="PANTHER" id="PTHR43876:SF7">
    <property type="entry name" value="UBIQUINONE BIOSYNTHESIS MONOOXYGENASE COQ6, MITOCHONDRIAL"/>
    <property type="match status" value="1"/>
</dbReference>
<proteinExistence type="inferred from homology"/>
<dbReference type="Proteomes" id="UP000282106">
    <property type="component" value="Unassembled WGS sequence"/>
</dbReference>
<evidence type="ECO:0000256" key="5">
    <source>
        <dbReference type="ARBA" id="ARBA00022827"/>
    </source>
</evidence>
<dbReference type="GO" id="GO:0006744">
    <property type="term" value="P:ubiquinone biosynthetic process"/>
    <property type="evidence" value="ECO:0007669"/>
    <property type="project" value="UniProtKB-UniPathway"/>
</dbReference>
<reference evidence="10 11" key="1">
    <citation type="submission" date="2018-10" db="EMBL/GenBank/DDBJ databases">
        <authorList>
            <person name="Chen W.-M."/>
        </authorList>
    </citation>
    <scope>NUCLEOTIDE SEQUENCE [LARGE SCALE GENOMIC DNA]</scope>
    <source>
        <strain evidence="10 11">THS-13</strain>
    </source>
</reference>
<dbReference type="EMBL" id="RJVO01000005">
    <property type="protein sequence ID" value="ROH89108.1"/>
    <property type="molecule type" value="Genomic_DNA"/>
</dbReference>
<keyword evidence="5" id="KW-0274">FAD</keyword>
<dbReference type="InterPro" id="IPR010971">
    <property type="entry name" value="UbiH/COQ6"/>
</dbReference>
<dbReference type="Gene3D" id="3.50.50.60">
    <property type="entry name" value="FAD/NAD(P)-binding domain"/>
    <property type="match status" value="2"/>
</dbReference>
<comment type="similarity">
    <text evidence="3">Belongs to the UbiH/COQ6 family.</text>
</comment>
<dbReference type="NCBIfam" id="TIGR01988">
    <property type="entry name" value="Ubi-OHases"/>
    <property type="match status" value="1"/>
</dbReference>
<dbReference type="AlphaFoldDB" id="A0A3N0V9V0"/>
<comment type="pathway">
    <text evidence="2">Cofactor biosynthesis; ubiquinone biosynthesis.</text>
</comment>
<keyword evidence="6" id="KW-0560">Oxidoreductase</keyword>
<feature type="domain" description="FAD-binding" evidence="9">
    <location>
        <begin position="6"/>
        <end position="339"/>
    </location>
</feature>